<protein>
    <submittedName>
        <fullName evidence="1">Uncharacterized protein</fullName>
    </submittedName>
</protein>
<sequence length="565" mass="63975">MSTMIFRTQQPLRLFTSERALAHHDLLRSEQVDTHLRRGPNFNCPSPGPLAFPFPQPPPTPRPSPNHFAVVVLHARTVEAAMYWAELRDGNLVVDVVELLEFNQKMLTMAASRLKEGRCVSYTFGNGAQRPHSVVVDRRRRPNGVAAFHASNWNKGDIAVPSEWINRTVLSLGQPSTMQMWPGPMVFTAFQYNTPVPNGDDDWGRSSINIINMPNGDGNYTTGITNRPDDMSSVTDSGYYSRSSSICQSQVDAGKCQILDFTEADFNNTIFYLRHLETNVASPDPSSDPWNKIDNRAHATVVSPMLHSNMYKELNIPAPQTTHTAGKIGIGPDFSMRNLLIPLKELPAYPCAIAFAVGLPWYIVPLSISSPPFSWVRKTSNPLMSTPSVSILTRTIILQPDQLVDAEGFPVYPDHVFALIQYVRRNPPDKWYRGGDHGFEAYWIDNREGSKCCGPYTLRDQGKEHQRGKPVSLDPYHLEDIRNKLATLELDKRTEFFQESIIKERSDAMYKWRGGSATDEGRITEKDRRQLKTIMTQLPHQLYLARRNRRKENDPTIKRLLSRGV</sequence>
<dbReference type="AlphaFoldDB" id="A0AA40CYN1"/>
<name>A0AA40CYN1_9PEZI</name>
<organism evidence="1 2">
    <name type="scientific">Cercophora newfieldiana</name>
    <dbReference type="NCBI Taxonomy" id="92897"/>
    <lineage>
        <taxon>Eukaryota</taxon>
        <taxon>Fungi</taxon>
        <taxon>Dikarya</taxon>
        <taxon>Ascomycota</taxon>
        <taxon>Pezizomycotina</taxon>
        <taxon>Sordariomycetes</taxon>
        <taxon>Sordariomycetidae</taxon>
        <taxon>Sordariales</taxon>
        <taxon>Lasiosphaeriaceae</taxon>
        <taxon>Cercophora</taxon>
    </lineage>
</organism>
<dbReference type="Proteomes" id="UP001174936">
    <property type="component" value="Unassembled WGS sequence"/>
</dbReference>
<proteinExistence type="predicted"/>
<dbReference type="EMBL" id="JAULSV010000001">
    <property type="protein sequence ID" value="KAK0655342.1"/>
    <property type="molecule type" value="Genomic_DNA"/>
</dbReference>
<keyword evidence="2" id="KW-1185">Reference proteome</keyword>
<evidence type="ECO:0000313" key="1">
    <source>
        <dbReference type="EMBL" id="KAK0655342.1"/>
    </source>
</evidence>
<accession>A0AA40CYN1</accession>
<gene>
    <name evidence="1" type="ORF">B0T16DRAFT_499032</name>
</gene>
<reference evidence="1" key="1">
    <citation type="submission" date="2023-06" db="EMBL/GenBank/DDBJ databases">
        <title>Genome-scale phylogeny and comparative genomics of the fungal order Sordariales.</title>
        <authorList>
            <consortium name="Lawrence Berkeley National Laboratory"/>
            <person name="Hensen N."/>
            <person name="Bonometti L."/>
            <person name="Westerberg I."/>
            <person name="Brannstrom I.O."/>
            <person name="Guillou S."/>
            <person name="Cros-Aarteil S."/>
            <person name="Calhoun S."/>
            <person name="Haridas S."/>
            <person name="Kuo A."/>
            <person name="Mondo S."/>
            <person name="Pangilinan J."/>
            <person name="Riley R."/>
            <person name="Labutti K."/>
            <person name="Andreopoulos B."/>
            <person name="Lipzen A."/>
            <person name="Chen C."/>
            <person name="Yanf M."/>
            <person name="Daum C."/>
            <person name="Ng V."/>
            <person name="Clum A."/>
            <person name="Steindorff A."/>
            <person name="Ohm R."/>
            <person name="Martin F."/>
            <person name="Silar P."/>
            <person name="Natvig D."/>
            <person name="Lalanne C."/>
            <person name="Gautier V."/>
            <person name="Ament-Velasquez S.L."/>
            <person name="Kruys A."/>
            <person name="Hutchinson M.I."/>
            <person name="Powell A.J."/>
            <person name="Barry K."/>
            <person name="Miller A.N."/>
            <person name="Grigoriev I.V."/>
            <person name="Debuchy R."/>
            <person name="Gladieux P."/>
            <person name="Thoren M.H."/>
            <person name="Johannesson H."/>
        </authorList>
    </citation>
    <scope>NUCLEOTIDE SEQUENCE</scope>
    <source>
        <strain evidence="1">SMH2532-1</strain>
    </source>
</reference>
<evidence type="ECO:0000313" key="2">
    <source>
        <dbReference type="Proteomes" id="UP001174936"/>
    </source>
</evidence>
<comment type="caution">
    <text evidence="1">The sequence shown here is derived from an EMBL/GenBank/DDBJ whole genome shotgun (WGS) entry which is preliminary data.</text>
</comment>